<organism evidence="3 4">
    <name type="scientific">Armillaria luteobubalina</name>
    <dbReference type="NCBI Taxonomy" id="153913"/>
    <lineage>
        <taxon>Eukaryota</taxon>
        <taxon>Fungi</taxon>
        <taxon>Dikarya</taxon>
        <taxon>Basidiomycota</taxon>
        <taxon>Agaricomycotina</taxon>
        <taxon>Agaricomycetes</taxon>
        <taxon>Agaricomycetidae</taxon>
        <taxon>Agaricales</taxon>
        <taxon>Marasmiineae</taxon>
        <taxon>Physalacriaceae</taxon>
        <taxon>Armillaria</taxon>
    </lineage>
</organism>
<dbReference type="Proteomes" id="UP001175228">
    <property type="component" value="Unassembled WGS sequence"/>
</dbReference>
<name>A0AA39V012_9AGAR</name>
<sequence>MVLLFVLSPMQLLTWVSTLVLFLAPNVYSYVPAWPTNSTQDAISYGLNITDVSTLHLQWYSNGSYMETVSYALVGRNSTGTSEGALEHFSESSVNQDTPGTQTPWIALISCDFNGTNASQEIDIFTFARNKGARSALLYSVYSTACIISPGYSNVETSNHPLDVFSTQRLSSSLLVESQFSQIGTLNGTYDSKMLNDSAGIIKEALSSGSVTSPTFLFATLEAYNAGSQAYNATGSQSGTANGEQSSPTTTIGNDSKSSNALHRNVPSIFAGIACILFEGLYLY</sequence>
<gene>
    <name evidence="3" type="ORF">EDD18DRAFT_1128794</name>
</gene>
<evidence type="ECO:0000313" key="4">
    <source>
        <dbReference type="Proteomes" id="UP001175228"/>
    </source>
</evidence>
<protein>
    <submittedName>
        <fullName evidence="3">Uncharacterized protein</fullName>
    </submittedName>
</protein>
<accession>A0AA39V012</accession>
<evidence type="ECO:0000256" key="2">
    <source>
        <dbReference type="SAM" id="SignalP"/>
    </source>
</evidence>
<evidence type="ECO:0000313" key="3">
    <source>
        <dbReference type="EMBL" id="KAK0505334.1"/>
    </source>
</evidence>
<evidence type="ECO:0000256" key="1">
    <source>
        <dbReference type="SAM" id="MobiDB-lite"/>
    </source>
</evidence>
<reference evidence="3" key="1">
    <citation type="submission" date="2023-06" db="EMBL/GenBank/DDBJ databases">
        <authorList>
            <consortium name="Lawrence Berkeley National Laboratory"/>
            <person name="Ahrendt S."/>
            <person name="Sahu N."/>
            <person name="Indic B."/>
            <person name="Wong-Bajracharya J."/>
            <person name="Merenyi Z."/>
            <person name="Ke H.-M."/>
            <person name="Monk M."/>
            <person name="Kocsube S."/>
            <person name="Drula E."/>
            <person name="Lipzen A."/>
            <person name="Balint B."/>
            <person name="Henrissat B."/>
            <person name="Andreopoulos B."/>
            <person name="Martin F.M."/>
            <person name="Harder C.B."/>
            <person name="Rigling D."/>
            <person name="Ford K.L."/>
            <person name="Foster G.D."/>
            <person name="Pangilinan J."/>
            <person name="Papanicolaou A."/>
            <person name="Barry K."/>
            <person name="LaButti K."/>
            <person name="Viragh M."/>
            <person name="Koriabine M."/>
            <person name="Yan M."/>
            <person name="Riley R."/>
            <person name="Champramary S."/>
            <person name="Plett K.L."/>
            <person name="Tsai I.J."/>
            <person name="Slot J."/>
            <person name="Sipos G."/>
            <person name="Plett J."/>
            <person name="Nagy L.G."/>
            <person name="Grigoriev I.V."/>
        </authorList>
    </citation>
    <scope>NUCLEOTIDE SEQUENCE</scope>
    <source>
        <strain evidence="3">HWK02</strain>
    </source>
</reference>
<proteinExistence type="predicted"/>
<feature type="region of interest" description="Disordered" evidence="1">
    <location>
        <begin position="234"/>
        <end position="259"/>
    </location>
</feature>
<feature type="chain" id="PRO_5041227920" evidence="2">
    <location>
        <begin position="30"/>
        <end position="284"/>
    </location>
</feature>
<comment type="caution">
    <text evidence="3">The sequence shown here is derived from an EMBL/GenBank/DDBJ whole genome shotgun (WGS) entry which is preliminary data.</text>
</comment>
<keyword evidence="2" id="KW-0732">Signal</keyword>
<keyword evidence="4" id="KW-1185">Reference proteome</keyword>
<dbReference type="EMBL" id="JAUEPU010000002">
    <property type="protein sequence ID" value="KAK0505334.1"/>
    <property type="molecule type" value="Genomic_DNA"/>
</dbReference>
<feature type="signal peptide" evidence="2">
    <location>
        <begin position="1"/>
        <end position="29"/>
    </location>
</feature>
<dbReference type="AlphaFoldDB" id="A0AA39V012"/>